<name>A0ABX8JM82_9BACT</name>
<keyword evidence="2" id="KW-1185">Reference proteome</keyword>
<reference evidence="1 2" key="1">
    <citation type="submission" date="2021-06" db="EMBL/GenBank/DDBJ databases">
        <title>Gemonas diversity in paddy soil.</title>
        <authorList>
            <person name="Liu G."/>
        </authorList>
    </citation>
    <scope>NUCLEOTIDE SEQUENCE [LARGE SCALE GENOMIC DNA]</scope>
    <source>
        <strain evidence="1 2">RG29</strain>
    </source>
</reference>
<proteinExistence type="predicted"/>
<sequence>MSMIKKSLTHKSLLLLITCIASISILAFGMRGPDLSRSHRPKPKPRAYIEEQFKKSQESVVKKSFDHIQAEPAQGCEPVVRTVFHTVYPPAFRGVAASPLFSVLSRGPPAPAV</sequence>
<evidence type="ECO:0000313" key="1">
    <source>
        <dbReference type="EMBL" id="QWV97719.1"/>
    </source>
</evidence>
<organism evidence="1 2">
    <name type="scientific">Geomonas diazotrophica</name>
    <dbReference type="NCBI Taxonomy" id="2843197"/>
    <lineage>
        <taxon>Bacteria</taxon>
        <taxon>Pseudomonadati</taxon>
        <taxon>Thermodesulfobacteriota</taxon>
        <taxon>Desulfuromonadia</taxon>
        <taxon>Geobacterales</taxon>
        <taxon>Geobacteraceae</taxon>
        <taxon>Geomonas</taxon>
    </lineage>
</organism>
<dbReference type="Proteomes" id="UP000683493">
    <property type="component" value="Chromosome"/>
</dbReference>
<gene>
    <name evidence="1" type="ORF">KP005_20720</name>
</gene>
<protein>
    <submittedName>
        <fullName evidence="1">Uncharacterized protein</fullName>
    </submittedName>
</protein>
<accession>A0ABX8JM82</accession>
<evidence type="ECO:0000313" key="2">
    <source>
        <dbReference type="Proteomes" id="UP000683493"/>
    </source>
</evidence>
<dbReference type="EMBL" id="CP076724">
    <property type="protein sequence ID" value="QWV97719.1"/>
    <property type="molecule type" value="Genomic_DNA"/>
</dbReference>